<sequence length="102" mass="10781">MKIRSVSAALLIATALAAPLAGAAAASASTQYGAAPAAAERHALSPLPPDWYWSARYDTMAACDAAFEDAAQNGGYTGLAPCRWYAGDRHRLPGYYFLIYIP</sequence>
<feature type="chain" id="PRO_5038398086" evidence="1">
    <location>
        <begin position="24"/>
        <end position="102"/>
    </location>
</feature>
<dbReference type="EMBL" id="QZEY01000001">
    <property type="protein sequence ID" value="RJL35643.1"/>
    <property type="molecule type" value="Genomic_DNA"/>
</dbReference>
<dbReference type="Proteomes" id="UP000265768">
    <property type="component" value="Unassembled WGS sequence"/>
</dbReference>
<keyword evidence="1" id="KW-0732">Signal</keyword>
<keyword evidence="3" id="KW-1185">Reference proteome</keyword>
<gene>
    <name evidence="2" type="ORF">D5H75_02315</name>
</gene>
<dbReference type="AlphaFoldDB" id="A0A3A4BAM9"/>
<feature type="signal peptide" evidence="1">
    <location>
        <begin position="1"/>
        <end position="23"/>
    </location>
</feature>
<comment type="caution">
    <text evidence="2">The sequence shown here is derived from an EMBL/GenBank/DDBJ whole genome shotgun (WGS) entry which is preliminary data.</text>
</comment>
<name>A0A3A4BAM9_9ACTN</name>
<evidence type="ECO:0000313" key="3">
    <source>
        <dbReference type="Proteomes" id="UP000265768"/>
    </source>
</evidence>
<organism evidence="2 3">
    <name type="scientific">Bailinhaonella thermotolerans</name>
    <dbReference type="NCBI Taxonomy" id="1070861"/>
    <lineage>
        <taxon>Bacteria</taxon>
        <taxon>Bacillati</taxon>
        <taxon>Actinomycetota</taxon>
        <taxon>Actinomycetes</taxon>
        <taxon>Streptosporangiales</taxon>
        <taxon>Streptosporangiaceae</taxon>
        <taxon>Bailinhaonella</taxon>
    </lineage>
</organism>
<reference evidence="2 3" key="1">
    <citation type="submission" date="2018-09" db="EMBL/GenBank/DDBJ databases">
        <title>YIM 75507 draft genome.</title>
        <authorList>
            <person name="Tang S."/>
            <person name="Feng Y."/>
        </authorList>
    </citation>
    <scope>NUCLEOTIDE SEQUENCE [LARGE SCALE GENOMIC DNA]</scope>
    <source>
        <strain evidence="2 3">YIM 75507</strain>
    </source>
</reference>
<proteinExistence type="predicted"/>
<evidence type="ECO:0000313" key="2">
    <source>
        <dbReference type="EMBL" id="RJL35643.1"/>
    </source>
</evidence>
<protein>
    <submittedName>
        <fullName evidence="2">Uncharacterized protein</fullName>
    </submittedName>
</protein>
<dbReference type="OrthoDB" id="3543407at2"/>
<evidence type="ECO:0000256" key="1">
    <source>
        <dbReference type="SAM" id="SignalP"/>
    </source>
</evidence>
<accession>A0A3A4BAM9</accession>
<dbReference type="RefSeq" id="WP_119924617.1">
    <property type="nucleotide sequence ID" value="NZ_QZEY01000001.1"/>
</dbReference>